<proteinExistence type="predicted"/>
<keyword evidence="2" id="KW-1185">Reference proteome</keyword>
<reference evidence="1" key="1">
    <citation type="submission" date="2024-02" db="EMBL/GenBank/DDBJ databases">
        <title>Metagenome Assembled Genome of Zalaria obscura JY119.</title>
        <authorList>
            <person name="Vighnesh L."/>
            <person name="Jagadeeshwari U."/>
            <person name="Venkata Ramana C."/>
            <person name="Sasikala C."/>
        </authorList>
    </citation>
    <scope>NUCLEOTIDE SEQUENCE</scope>
    <source>
        <strain evidence="1">JY119</strain>
    </source>
</reference>
<dbReference type="EMBL" id="JAMKPW020000022">
    <property type="protein sequence ID" value="KAK8206734.1"/>
    <property type="molecule type" value="Genomic_DNA"/>
</dbReference>
<accession>A0ACC3SFV6</accession>
<evidence type="ECO:0000313" key="1">
    <source>
        <dbReference type="EMBL" id="KAK8206734.1"/>
    </source>
</evidence>
<comment type="caution">
    <text evidence="1">The sequence shown here is derived from an EMBL/GenBank/DDBJ whole genome shotgun (WGS) entry which is preliminary data.</text>
</comment>
<protein>
    <submittedName>
        <fullName evidence="1">Uncharacterized protein</fullName>
    </submittedName>
</protein>
<name>A0ACC3SFV6_9PEZI</name>
<sequence length="452" mass="49703">MRSPLSLSSLTWLLLATSSQASYVVDSLSFGHNGPKLSPNLRAIPGWHLSGENHNPQILSDRIILTPPTPGSTRGAIWAEDGITHSEWQAEIEFRASGQERGSGNLQVWFVRDGRAAIGQNSVYTVGSFDGLALVVDQYGGRGGGIRGFLNDGTTNFNTHHSVDSLAFGHCDYSYRNLGRTSKLRITNSAQGFSVSIDDQTCFSSDKIQLPNGYFFGVSAASAENPDSFELMSFVTSTTNSVAREEPNKRPSLEKLNDVPQHFADSFNKRLPDAPEQLPDNDASQIRNQDEQFADLHNRLQGLTHQLANIFGEFDMLRRSIDEKHSEISGKIASIPGHEISTLSRRVENIERTVQRIQRDVEGRDYKEHLSNLQQAVEGVKGGLTDVPATLAQSKPSLCVPDCTCADNSIVVTGSAPRMGMFVFVVIAVQVMMAGAYLVYKKRRDNAPKKYL</sequence>
<dbReference type="Proteomes" id="UP001320706">
    <property type="component" value="Unassembled WGS sequence"/>
</dbReference>
<gene>
    <name evidence="1" type="ORF">M8818_004568</name>
</gene>
<organism evidence="1 2">
    <name type="scientific">Zalaria obscura</name>
    <dbReference type="NCBI Taxonomy" id="2024903"/>
    <lineage>
        <taxon>Eukaryota</taxon>
        <taxon>Fungi</taxon>
        <taxon>Dikarya</taxon>
        <taxon>Ascomycota</taxon>
        <taxon>Pezizomycotina</taxon>
        <taxon>Dothideomycetes</taxon>
        <taxon>Dothideomycetidae</taxon>
        <taxon>Dothideales</taxon>
        <taxon>Zalariaceae</taxon>
        <taxon>Zalaria</taxon>
    </lineage>
</organism>
<evidence type="ECO:0000313" key="2">
    <source>
        <dbReference type="Proteomes" id="UP001320706"/>
    </source>
</evidence>